<comment type="caution">
    <text evidence="1">The sequence shown here is derived from an EMBL/GenBank/DDBJ whole genome shotgun (WGS) entry which is preliminary data.</text>
</comment>
<dbReference type="OrthoDB" id="3539198at2"/>
<name>A0A4V2YXJ3_9ACTN</name>
<sequence>MTDFERILARVFVEIVISIDLSDDDDIDPDVATGLLEPVAALLQEMPRADRRRLTEFMLEYANDEANAERSATALDLPTALGLVE</sequence>
<keyword evidence="2" id="KW-1185">Reference proteome</keyword>
<dbReference type="EMBL" id="SMKY01000013">
    <property type="protein sequence ID" value="TDD89287.1"/>
    <property type="molecule type" value="Genomic_DNA"/>
</dbReference>
<proteinExistence type="predicted"/>
<reference evidence="1 2" key="1">
    <citation type="submission" date="2019-03" db="EMBL/GenBank/DDBJ databases">
        <title>Draft genome sequences of novel Actinobacteria.</title>
        <authorList>
            <person name="Sahin N."/>
            <person name="Ay H."/>
            <person name="Saygin H."/>
        </authorList>
    </citation>
    <scope>NUCLEOTIDE SEQUENCE [LARGE SCALE GENOMIC DNA]</scope>
    <source>
        <strain evidence="1 2">DSM 45941</strain>
    </source>
</reference>
<evidence type="ECO:0000313" key="2">
    <source>
        <dbReference type="Proteomes" id="UP000295578"/>
    </source>
</evidence>
<dbReference type="AlphaFoldDB" id="A0A4V2YXJ3"/>
<dbReference type="Proteomes" id="UP000295578">
    <property type="component" value="Unassembled WGS sequence"/>
</dbReference>
<protein>
    <submittedName>
        <fullName evidence="1">Uncharacterized protein</fullName>
    </submittedName>
</protein>
<organism evidence="1 2">
    <name type="scientific">Actinomadura darangshiensis</name>
    <dbReference type="NCBI Taxonomy" id="705336"/>
    <lineage>
        <taxon>Bacteria</taxon>
        <taxon>Bacillati</taxon>
        <taxon>Actinomycetota</taxon>
        <taxon>Actinomycetes</taxon>
        <taxon>Streptosporangiales</taxon>
        <taxon>Thermomonosporaceae</taxon>
        <taxon>Actinomadura</taxon>
    </lineage>
</organism>
<dbReference type="RefSeq" id="WP_132194261.1">
    <property type="nucleotide sequence ID" value="NZ_SMKY01000013.1"/>
</dbReference>
<gene>
    <name evidence="1" type="ORF">E1293_04945</name>
</gene>
<accession>A0A4V2YXJ3</accession>
<evidence type="ECO:0000313" key="1">
    <source>
        <dbReference type="EMBL" id="TDD89287.1"/>
    </source>
</evidence>